<feature type="domain" description="Mur ligase C-terminal" evidence="4">
    <location>
        <begin position="343"/>
        <end position="462"/>
    </location>
</feature>
<dbReference type="InterPro" id="IPR004101">
    <property type="entry name" value="Mur_ligase_C"/>
</dbReference>
<dbReference type="Gene3D" id="3.90.190.20">
    <property type="entry name" value="Mur ligase, C-terminal domain"/>
    <property type="match status" value="1"/>
</dbReference>
<evidence type="ECO:0000259" key="4">
    <source>
        <dbReference type="Pfam" id="PF02875"/>
    </source>
</evidence>
<dbReference type="InterPro" id="IPR013221">
    <property type="entry name" value="Mur_ligase_cen"/>
</dbReference>
<feature type="domain" description="Mur ligase central" evidence="5">
    <location>
        <begin position="118"/>
        <end position="322"/>
    </location>
</feature>
<dbReference type="EMBL" id="BQKC01000001">
    <property type="protein sequence ID" value="GJM54765.1"/>
    <property type="molecule type" value="Genomic_DNA"/>
</dbReference>
<comment type="caution">
    <text evidence="6">The sequence shown here is derived from an EMBL/GenBank/DDBJ whole genome shotgun (WGS) entry which is preliminary data.</text>
</comment>
<dbReference type="SUPFAM" id="SSF63418">
    <property type="entry name" value="MurE/MurF N-terminal domain"/>
    <property type="match status" value="1"/>
</dbReference>
<dbReference type="SUPFAM" id="SSF53623">
    <property type="entry name" value="MurD-like peptide ligases, catalytic domain"/>
    <property type="match status" value="1"/>
</dbReference>
<dbReference type="Proteomes" id="UP001055025">
    <property type="component" value="Unassembled WGS sequence"/>
</dbReference>
<organism evidence="6 7">
    <name type="scientific">Granulimonas faecalis</name>
    <dbReference type="NCBI Taxonomy" id="2894155"/>
    <lineage>
        <taxon>Bacteria</taxon>
        <taxon>Bacillati</taxon>
        <taxon>Actinomycetota</taxon>
        <taxon>Coriobacteriia</taxon>
        <taxon>Coriobacteriales</taxon>
        <taxon>Kribbibacteriaceae</taxon>
        <taxon>Granulimonas</taxon>
    </lineage>
</organism>
<name>A0AAV5B2R6_9ACTN</name>
<dbReference type="Gene3D" id="3.40.1390.10">
    <property type="entry name" value="MurE/MurF, N-terminal domain"/>
    <property type="match status" value="1"/>
</dbReference>
<dbReference type="Pfam" id="PF08245">
    <property type="entry name" value="Mur_ligase_M"/>
    <property type="match status" value="1"/>
</dbReference>
<dbReference type="RefSeq" id="WP_135978082.1">
    <property type="nucleotide sequence ID" value="NZ_BQKC01000001.1"/>
</dbReference>
<dbReference type="PANTHER" id="PTHR23135:SF4">
    <property type="entry name" value="UDP-N-ACETYLMURAMOYL-L-ALANYL-D-GLUTAMATE--2,6-DIAMINOPIMELATE LIGASE MURE HOMOLOG, CHLOROPLASTIC"/>
    <property type="match status" value="1"/>
</dbReference>
<accession>A0AAV5B2R6</accession>
<dbReference type="Gene3D" id="3.40.1190.10">
    <property type="entry name" value="Mur-like, catalytic domain"/>
    <property type="match status" value="1"/>
</dbReference>
<dbReference type="InterPro" id="IPR018109">
    <property type="entry name" value="Folylpolyglutamate_synth_CS"/>
</dbReference>
<dbReference type="PANTHER" id="PTHR23135">
    <property type="entry name" value="MUR LIGASE FAMILY MEMBER"/>
    <property type="match status" value="1"/>
</dbReference>
<dbReference type="AlphaFoldDB" id="A0AAV5B2R6"/>
<proteinExistence type="predicted"/>
<evidence type="ECO:0000313" key="6">
    <source>
        <dbReference type="EMBL" id="GJM54765.1"/>
    </source>
</evidence>
<dbReference type="PROSITE" id="PS01011">
    <property type="entry name" value="FOLYLPOLYGLU_SYNT_1"/>
    <property type="match status" value="1"/>
</dbReference>
<dbReference type="SUPFAM" id="SSF53244">
    <property type="entry name" value="MurD-like peptide ligases, peptide-binding domain"/>
    <property type="match status" value="1"/>
</dbReference>
<dbReference type="InterPro" id="IPR036565">
    <property type="entry name" value="Mur-like_cat_sf"/>
</dbReference>
<keyword evidence="1" id="KW-0436">Ligase</keyword>
<evidence type="ECO:0000256" key="1">
    <source>
        <dbReference type="ARBA" id="ARBA00022598"/>
    </source>
</evidence>
<dbReference type="Pfam" id="PF02875">
    <property type="entry name" value="Mur_ligase_C"/>
    <property type="match status" value="1"/>
</dbReference>
<dbReference type="InterPro" id="IPR035911">
    <property type="entry name" value="MurE/MurF_N"/>
</dbReference>
<dbReference type="InterPro" id="IPR036615">
    <property type="entry name" value="Mur_ligase_C_dom_sf"/>
</dbReference>
<keyword evidence="2" id="KW-0547">Nucleotide-binding</keyword>
<evidence type="ECO:0000256" key="2">
    <source>
        <dbReference type="ARBA" id="ARBA00022741"/>
    </source>
</evidence>
<sequence>MDTITLGELASLLDQHRLDAALEGDPSVAVAGAACDSRQVTPGNIFVCKGAAFRPEFLSAALEAGAAAYLCTPDAAPGFAAVAPDVPRILCADIRPAMAWVSKAAWGSPDRDLQIVGITGTKGKSTTAYLLQMLLDAAGPEPCAIFGTHAIFDGTGTFESANTTPEPPDLWRHLANARRSGLRRVVMEVSSQALKYDRVLGLSLSVACFLNIGNDHVSPVEHPSFEDYLSAKLRIFELADRCVVNLSGDHADEALAAARARGAEVTTFSLDDPAADVCATAVAPAAHGMDFTCRTPKWTRDVYLSLLGEHNVEDALAAVACARAVGVEDPAALDALADAHVPGRMEVRPTADGSIVTIVDYAHNDISYRRFFDTVDEFFPGAYKVAFFGVSGGKALDRYRDLPAIGSRRADYVVLTSDDPGPEDPAELCHKIAANLAPGTPHAEEPDREAACELAFAHARAHVAEHGGRTVVCALGKGAETEMRIGNEDVSYEPDGAHLARLVAAYDAEAPQAR</sequence>
<keyword evidence="7" id="KW-1185">Reference proteome</keyword>
<protein>
    <submittedName>
        <fullName evidence="6">UDP-N-acetylmuramyl-tripeptide synthetase</fullName>
    </submittedName>
</protein>
<dbReference type="GO" id="GO:0005524">
    <property type="term" value="F:ATP binding"/>
    <property type="evidence" value="ECO:0007669"/>
    <property type="project" value="UniProtKB-KW"/>
</dbReference>
<evidence type="ECO:0000313" key="7">
    <source>
        <dbReference type="Proteomes" id="UP001055025"/>
    </source>
</evidence>
<evidence type="ECO:0000259" key="5">
    <source>
        <dbReference type="Pfam" id="PF08245"/>
    </source>
</evidence>
<reference evidence="6" key="1">
    <citation type="journal article" date="2022" name="Int. J. Syst. Evol. Microbiol.">
        <title>Granulimonas faecalis gen. nov., sp. nov., and Leptogranulimonas caecicola gen. nov., sp. nov., novel lactate-producing Atopobiaceae bacteria isolated from mouse intestines, and an emended description of the family Atopobiaceae.</title>
        <authorList>
            <person name="Morinaga K."/>
            <person name="Kusada H."/>
            <person name="Sakamoto S."/>
            <person name="Murakami T."/>
            <person name="Toyoda A."/>
            <person name="Mori H."/>
            <person name="Meng X.Y."/>
            <person name="Takashino M."/>
            <person name="Murotomi K."/>
            <person name="Tamaki H."/>
        </authorList>
    </citation>
    <scope>NUCLEOTIDE SEQUENCE</scope>
    <source>
        <strain evidence="6">OPF53</strain>
    </source>
</reference>
<evidence type="ECO:0000256" key="3">
    <source>
        <dbReference type="ARBA" id="ARBA00022840"/>
    </source>
</evidence>
<gene>
    <name evidence="6" type="primary">murE</name>
    <name evidence="6" type="ORF">ATOP_04200</name>
</gene>
<dbReference type="GO" id="GO:0004326">
    <property type="term" value="F:tetrahydrofolylpolyglutamate synthase activity"/>
    <property type="evidence" value="ECO:0007669"/>
    <property type="project" value="InterPro"/>
</dbReference>
<keyword evidence="3" id="KW-0067">ATP-binding</keyword>